<dbReference type="PANTHER" id="PTHR34606:SF4">
    <property type="entry name" value="OUTER MEMBRANE LIPOPROTEIN DOLP"/>
    <property type="match status" value="1"/>
</dbReference>
<dbReference type="STRING" id="137658.SAMN05216186_11172"/>
<dbReference type="Pfam" id="PF04972">
    <property type="entry name" value="BON"/>
    <property type="match status" value="2"/>
</dbReference>
<dbReference type="PANTHER" id="PTHR34606">
    <property type="entry name" value="BON DOMAIN-CONTAINING PROTEIN"/>
    <property type="match status" value="1"/>
</dbReference>
<dbReference type="InterPro" id="IPR014004">
    <property type="entry name" value="Transpt-assoc_nodulatn_dom_bac"/>
</dbReference>
<evidence type="ECO:0000313" key="3">
    <source>
        <dbReference type="EMBL" id="SDK86180.1"/>
    </source>
</evidence>
<dbReference type="InterPro" id="IPR007055">
    <property type="entry name" value="BON_dom"/>
</dbReference>
<dbReference type="EMBL" id="FNFD01000011">
    <property type="protein sequence ID" value="SDK86180.1"/>
    <property type="molecule type" value="Genomic_DNA"/>
</dbReference>
<evidence type="ECO:0000313" key="4">
    <source>
        <dbReference type="Proteomes" id="UP000198706"/>
    </source>
</evidence>
<dbReference type="Gene3D" id="3.30.1340.30">
    <property type="match status" value="1"/>
</dbReference>
<dbReference type="RefSeq" id="WP_084336592.1">
    <property type="nucleotide sequence ID" value="NZ_CBKZNZ010000002.1"/>
</dbReference>
<keyword evidence="1" id="KW-0732">Signal</keyword>
<dbReference type="InterPro" id="IPR051686">
    <property type="entry name" value="Lipoprotein_DolP"/>
</dbReference>
<dbReference type="Proteomes" id="UP000198706">
    <property type="component" value="Unassembled WGS sequence"/>
</dbReference>
<gene>
    <name evidence="3" type="ORF">SAMN05216186_11172</name>
</gene>
<feature type="domain" description="BON" evidence="2">
    <location>
        <begin position="109"/>
        <end position="176"/>
    </location>
</feature>
<protein>
    <submittedName>
        <fullName evidence="3">Osmotically-inducible protein OsmY, contains BON domain</fullName>
    </submittedName>
</protein>
<dbReference type="SMART" id="SM00749">
    <property type="entry name" value="BON"/>
    <property type="match status" value="2"/>
</dbReference>
<dbReference type="PROSITE" id="PS51257">
    <property type="entry name" value="PROKAR_LIPOPROTEIN"/>
    <property type="match status" value="1"/>
</dbReference>
<organism evidence="3 4">
    <name type="scientific">Pseudomonas indica</name>
    <dbReference type="NCBI Taxonomy" id="137658"/>
    <lineage>
        <taxon>Bacteria</taxon>
        <taxon>Pseudomonadati</taxon>
        <taxon>Pseudomonadota</taxon>
        <taxon>Gammaproteobacteria</taxon>
        <taxon>Pseudomonadales</taxon>
        <taxon>Pseudomonadaceae</taxon>
        <taxon>Pseudomonas</taxon>
    </lineage>
</organism>
<reference evidence="3 4" key="1">
    <citation type="submission" date="2016-10" db="EMBL/GenBank/DDBJ databases">
        <authorList>
            <person name="de Groot N.N."/>
        </authorList>
    </citation>
    <scope>NUCLEOTIDE SEQUENCE [LARGE SCALE GENOMIC DNA]</scope>
    <source>
        <strain evidence="3 4">JCM 21544</strain>
    </source>
</reference>
<evidence type="ECO:0000259" key="2">
    <source>
        <dbReference type="PROSITE" id="PS50914"/>
    </source>
</evidence>
<dbReference type="AlphaFoldDB" id="A0A1G9FCU9"/>
<feature type="domain" description="BON" evidence="2">
    <location>
        <begin position="30"/>
        <end position="100"/>
    </location>
</feature>
<accession>A0A1G9FCU9</accession>
<keyword evidence="4" id="KW-1185">Reference proteome</keyword>
<name>A0A1G9FCU9_9PSED</name>
<proteinExistence type="predicted"/>
<sequence length="176" mass="19089">MMRNPLILFVLALSLVLGGCGSRTIGKKIDDQFIPGRVEANMAEAHQDLVHSSHIVVTSYNGVVLLAGQTPRAELKEMAERAARSVQGVRKVHNELQVIQPSSALARSNDTLLTTKIKTQMLADSNIASSRIKVVTENGIVYLLGLVTRPEAARATNLVQGVSGVQKIVKLFEYTD</sequence>
<dbReference type="OrthoDB" id="9783990at2"/>
<dbReference type="PROSITE" id="PS50914">
    <property type="entry name" value="BON"/>
    <property type="match status" value="2"/>
</dbReference>
<evidence type="ECO:0000256" key="1">
    <source>
        <dbReference type="ARBA" id="ARBA00022729"/>
    </source>
</evidence>